<organism evidence="3 4">
    <name type="scientific">Pedobacter steynii</name>
    <dbReference type="NCBI Taxonomy" id="430522"/>
    <lineage>
        <taxon>Bacteria</taxon>
        <taxon>Pseudomonadati</taxon>
        <taxon>Bacteroidota</taxon>
        <taxon>Sphingobacteriia</taxon>
        <taxon>Sphingobacteriales</taxon>
        <taxon>Sphingobacteriaceae</taxon>
        <taxon>Pedobacter</taxon>
    </lineage>
</organism>
<dbReference type="SUPFAM" id="SSF50952">
    <property type="entry name" value="Soluble quinoprotein glucose dehydrogenase"/>
    <property type="match status" value="1"/>
</dbReference>
<feature type="domain" description="Glucose/Sorbosone dehydrogenase" evidence="2">
    <location>
        <begin position="137"/>
        <end position="302"/>
    </location>
</feature>
<dbReference type="AlphaFoldDB" id="A0A1D7QH05"/>
<dbReference type="PANTHER" id="PTHR33546">
    <property type="entry name" value="LARGE, MULTIFUNCTIONAL SECRETED PROTEIN-RELATED"/>
    <property type="match status" value="1"/>
</dbReference>
<dbReference type="Pfam" id="PF07995">
    <property type="entry name" value="GSDH"/>
    <property type="match status" value="1"/>
</dbReference>
<evidence type="ECO:0000259" key="2">
    <source>
        <dbReference type="Pfam" id="PF07995"/>
    </source>
</evidence>
<proteinExistence type="predicted"/>
<keyword evidence="4" id="KW-1185">Reference proteome</keyword>
<evidence type="ECO:0000313" key="4">
    <source>
        <dbReference type="Proteomes" id="UP000094313"/>
    </source>
</evidence>
<accession>A0A1D7QH05</accession>
<protein>
    <submittedName>
        <fullName evidence="3">Sorbosone dehydrogenase</fullName>
    </submittedName>
</protein>
<feature type="chain" id="PRO_5009098616" evidence="1">
    <location>
        <begin position="19"/>
        <end position="376"/>
    </location>
</feature>
<dbReference type="InterPro" id="IPR011041">
    <property type="entry name" value="Quinoprot_gluc/sorb_DH_b-prop"/>
</dbReference>
<dbReference type="EMBL" id="CP017141">
    <property type="protein sequence ID" value="AOM77935.1"/>
    <property type="molecule type" value="Genomic_DNA"/>
</dbReference>
<reference evidence="3 4" key="1">
    <citation type="submission" date="2016-08" db="EMBL/GenBank/DDBJ databases">
        <authorList>
            <person name="Seilhamer J.J."/>
        </authorList>
    </citation>
    <scope>NUCLEOTIDE SEQUENCE [LARGE SCALE GENOMIC DNA]</scope>
    <source>
        <strain evidence="3 4">DX4</strain>
    </source>
</reference>
<feature type="signal peptide" evidence="1">
    <location>
        <begin position="1"/>
        <end position="18"/>
    </location>
</feature>
<dbReference type="OrthoDB" id="9811395at2"/>
<dbReference type="PANTHER" id="PTHR33546:SF1">
    <property type="entry name" value="LARGE, MULTIFUNCTIONAL SECRETED PROTEIN"/>
    <property type="match status" value="1"/>
</dbReference>
<sequence length="376" mass="42083">MKSLPPILTMLFCIPLMAVTCNRPMEKSEEPRLKDIKLPEGFHIAVYSKVDNARSMALGSNGTVFVGNRDGNKVYALVDEDKDGVAEKTYIIAQGLKDMPNGIAFKDGSLYVAEVSRIWRFDQIEDHLSNPPKPVLVYDKLPKETHHGWKYLGFGPDGKLYFPIGAPCNICDNTDKDNRYASILRMNPDGTALEVFANGVRNSVGFDWNPLTKELWFTDNGRDMLGEDIPADELNRAEKAGMHFGYPFVHAGDILDPEFGKGKDPKNFSAPQQKLGAHVAALGMKFYTGDMFPKIYKNQILIPEHGSWNRKEPSGYRLMLVKLDGNKVLSYEPFATGWLKGGKAWGRPVDILQLPDGSILVSDDFANLVYRISYKN</sequence>
<name>A0A1D7QH05_9SPHI</name>
<dbReference type="Proteomes" id="UP000094313">
    <property type="component" value="Chromosome"/>
</dbReference>
<keyword evidence="1" id="KW-0732">Signal</keyword>
<dbReference type="InterPro" id="IPR012938">
    <property type="entry name" value="Glc/Sorbosone_DH"/>
</dbReference>
<evidence type="ECO:0000256" key="1">
    <source>
        <dbReference type="SAM" id="SignalP"/>
    </source>
</evidence>
<dbReference type="InterPro" id="IPR011042">
    <property type="entry name" value="6-blade_b-propeller_TolB-like"/>
</dbReference>
<dbReference type="KEGG" id="psty:BFS30_12570"/>
<evidence type="ECO:0000313" key="3">
    <source>
        <dbReference type="EMBL" id="AOM77935.1"/>
    </source>
</evidence>
<gene>
    <name evidence="3" type="ORF">BFS30_12570</name>
</gene>
<dbReference type="Gene3D" id="2.120.10.30">
    <property type="entry name" value="TolB, C-terminal domain"/>
    <property type="match status" value="1"/>
</dbReference>